<reference evidence="8 9" key="1">
    <citation type="journal article" date="2017" name="ISME J.">
        <title>An acid-tolerant ammonia-oxidizing ?-proteobacterium from soil.</title>
        <authorList>
            <person name="Hayatsu M."/>
            <person name="Tago K."/>
            <person name="Uchiyama I."/>
            <person name="Toyoda A."/>
            <person name="Wang Y."/>
            <person name="Shimomura Y."/>
            <person name="Okubo T."/>
            <person name="Kurisu F."/>
            <person name="Hirono Y."/>
            <person name="Nonaka K."/>
            <person name="Akiyama H."/>
            <person name="Itoh T."/>
            <person name="Takami H."/>
        </authorList>
    </citation>
    <scope>NUCLEOTIDE SEQUENCE [LARGE SCALE GENOMIC DNA]</scope>
    <source>
        <strain evidence="8 9">TAO100</strain>
    </source>
</reference>
<keyword evidence="6 7" id="KW-0131">Cell cycle</keyword>
<keyword evidence="3 7" id="KW-0812">Transmembrane</keyword>
<keyword evidence="9" id="KW-1185">Reference proteome</keyword>
<dbReference type="GO" id="GO:0030428">
    <property type="term" value="C:cell septum"/>
    <property type="evidence" value="ECO:0007669"/>
    <property type="project" value="TreeGrafter"/>
</dbReference>
<evidence type="ECO:0000313" key="8">
    <source>
        <dbReference type="EMBL" id="BAW80288.1"/>
    </source>
</evidence>
<evidence type="ECO:0000256" key="2">
    <source>
        <dbReference type="ARBA" id="ARBA00022618"/>
    </source>
</evidence>
<protein>
    <recommendedName>
        <fullName evidence="7">Cell division protein FtsB</fullName>
    </recommendedName>
</protein>
<dbReference type="InterPro" id="IPR023081">
    <property type="entry name" value="Cell_div_FtsB"/>
</dbReference>
<comment type="subunit">
    <text evidence="7">Part of a complex composed of FtsB, FtsL and FtsQ.</text>
</comment>
<name>A0A1Q2SMB9_9GAMM</name>
<keyword evidence="7" id="KW-0997">Cell inner membrane</keyword>
<proteinExistence type="inferred from homology"/>
<dbReference type="PANTHER" id="PTHR37485:SF1">
    <property type="entry name" value="CELL DIVISION PROTEIN FTSB"/>
    <property type="match status" value="1"/>
</dbReference>
<dbReference type="GO" id="GO:0032153">
    <property type="term" value="C:cell division site"/>
    <property type="evidence" value="ECO:0007669"/>
    <property type="project" value="UniProtKB-UniRule"/>
</dbReference>
<comment type="subcellular location">
    <subcellularLocation>
        <location evidence="7">Cell inner membrane</location>
        <topology evidence="7">Single-pass type II membrane protein</topology>
    </subcellularLocation>
    <text evidence="7">Localizes to the division septum.</text>
</comment>
<keyword evidence="5 7" id="KW-0472">Membrane</keyword>
<feature type="topological domain" description="Cytoplasmic" evidence="7">
    <location>
        <begin position="1"/>
        <end position="3"/>
    </location>
</feature>
<evidence type="ECO:0000256" key="4">
    <source>
        <dbReference type="ARBA" id="ARBA00022989"/>
    </source>
</evidence>
<dbReference type="HAMAP" id="MF_00599">
    <property type="entry name" value="FtsB"/>
    <property type="match status" value="1"/>
</dbReference>
<dbReference type="GO" id="GO:0043093">
    <property type="term" value="P:FtsZ-dependent cytokinesis"/>
    <property type="evidence" value="ECO:0007669"/>
    <property type="project" value="UniProtKB-UniRule"/>
</dbReference>
<evidence type="ECO:0000256" key="6">
    <source>
        <dbReference type="ARBA" id="ARBA00023306"/>
    </source>
</evidence>
<dbReference type="GO" id="GO:0005886">
    <property type="term" value="C:plasma membrane"/>
    <property type="evidence" value="ECO:0007669"/>
    <property type="project" value="UniProtKB-SubCell"/>
</dbReference>
<dbReference type="PANTHER" id="PTHR37485">
    <property type="entry name" value="CELL DIVISION PROTEIN FTSB"/>
    <property type="match status" value="1"/>
</dbReference>
<dbReference type="EMBL" id="AP014836">
    <property type="protein sequence ID" value="BAW80288.1"/>
    <property type="molecule type" value="Genomic_DNA"/>
</dbReference>
<keyword evidence="4 7" id="KW-1133">Transmembrane helix</keyword>
<evidence type="ECO:0000256" key="7">
    <source>
        <dbReference type="HAMAP-Rule" id="MF_00599"/>
    </source>
</evidence>
<dbReference type="InterPro" id="IPR007060">
    <property type="entry name" value="FtsL/DivIC"/>
</dbReference>
<dbReference type="Proteomes" id="UP000243679">
    <property type="component" value="Chromosome"/>
</dbReference>
<feature type="topological domain" description="Periplasmic" evidence="7">
    <location>
        <begin position="13"/>
        <end position="82"/>
    </location>
</feature>
<organism evidence="8 9">
    <name type="scientific">Candidatus Nitrosoglobus terrae</name>
    <dbReference type="NCBI Taxonomy" id="1630141"/>
    <lineage>
        <taxon>Bacteria</taxon>
        <taxon>Pseudomonadati</taxon>
        <taxon>Pseudomonadota</taxon>
        <taxon>Gammaproteobacteria</taxon>
        <taxon>Chromatiales</taxon>
        <taxon>Chromatiaceae</taxon>
        <taxon>Candidatus Nitrosoglobus</taxon>
    </lineage>
</organism>
<comment type="similarity">
    <text evidence="7">Belongs to the FtsB family.</text>
</comment>
<dbReference type="AlphaFoldDB" id="A0A1Q2SMB9"/>
<evidence type="ECO:0000256" key="3">
    <source>
        <dbReference type="ARBA" id="ARBA00022692"/>
    </source>
</evidence>
<keyword evidence="2 7" id="KW-0132">Cell division</keyword>
<sequence length="82" mass="9675">MLFLLLQHTLWISKDGLKELWRLSQAIEQQEQENYILVERNQVLSAEVLDLKSGLDALEERARNELGMIKKSETFFQVIEEK</sequence>
<keyword evidence="1 7" id="KW-1003">Cell membrane</keyword>
<dbReference type="Pfam" id="PF04977">
    <property type="entry name" value="DivIC"/>
    <property type="match status" value="1"/>
</dbReference>
<dbReference type="KEGG" id="ntt:TAO_0918"/>
<accession>A0A1Q2SMB9</accession>
<gene>
    <name evidence="7" type="primary">ftsB</name>
    <name evidence="8" type="ORF">TAO_0918</name>
</gene>
<evidence type="ECO:0000313" key="9">
    <source>
        <dbReference type="Proteomes" id="UP000243679"/>
    </source>
</evidence>
<evidence type="ECO:0000256" key="5">
    <source>
        <dbReference type="ARBA" id="ARBA00023136"/>
    </source>
</evidence>
<evidence type="ECO:0000256" key="1">
    <source>
        <dbReference type="ARBA" id="ARBA00022475"/>
    </source>
</evidence>
<comment type="function">
    <text evidence="7">Essential cell division protein. May link together the upstream cell division proteins, which are predominantly cytoplasmic, with the downstream cell division proteins, which are predominantly periplasmic.</text>
</comment>